<proteinExistence type="predicted"/>
<dbReference type="Proteomes" id="UP000297713">
    <property type="component" value="Unassembled WGS sequence"/>
</dbReference>
<name>A0A4Y8PH00_9BACT</name>
<evidence type="ECO:0000313" key="1">
    <source>
        <dbReference type="EMBL" id="TFE71357.1"/>
    </source>
</evidence>
<dbReference type="OrthoDB" id="6174209at2"/>
<organism evidence="1 2">
    <name type="scientific">Methylacidiphilum caldifontis</name>
    <dbReference type="NCBI Taxonomy" id="2795386"/>
    <lineage>
        <taxon>Bacteria</taxon>
        <taxon>Pseudomonadati</taxon>
        <taxon>Verrucomicrobiota</taxon>
        <taxon>Methylacidiphilae</taxon>
        <taxon>Methylacidiphilales</taxon>
        <taxon>Methylacidiphilaceae</taxon>
        <taxon>Methylacidiphilum (ex Ratnadevi et al. 2023)</taxon>
    </lineage>
</organism>
<dbReference type="EMBL" id="LXQC01000079">
    <property type="protein sequence ID" value="TFE71357.1"/>
    <property type="molecule type" value="Genomic_DNA"/>
</dbReference>
<dbReference type="AlphaFoldDB" id="A0A4Y8PH00"/>
<dbReference type="Gene3D" id="1.20.120.330">
    <property type="entry name" value="Nucleotidyltransferases domain 2"/>
    <property type="match status" value="1"/>
</dbReference>
<dbReference type="RefSeq" id="WP_134439314.1">
    <property type="nucleotide sequence ID" value="NZ_LXQC01000079.1"/>
</dbReference>
<gene>
    <name evidence="1" type="ORF">A7Q10_04945</name>
</gene>
<accession>A0A4Y8PH00</accession>
<sequence length="125" mass="14715">MSFDWWEYLELAKYLSGKHDTIFSQEASYRSAVSRAYYSAFCLARNYAKDCLGFQPTGKGEDHERLRQYFKKEKMPDIASALGRLRKWRNVCDYKDQMEGLSKKVQESISFADKIIKRCKRGESK</sequence>
<protein>
    <submittedName>
        <fullName evidence="1">Uncharacterized protein</fullName>
    </submittedName>
</protein>
<keyword evidence="2" id="KW-1185">Reference proteome</keyword>
<comment type="caution">
    <text evidence="1">The sequence shown here is derived from an EMBL/GenBank/DDBJ whole genome shotgun (WGS) entry which is preliminary data.</text>
</comment>
<reference evidence="1 2" key="1">
    <citation type="submission" date="2016-05" db="EMBL/GenBank/DDBJ databases">
        <title>Diversity and Homogeneity among Thermoacidophilic Verrucomicrobia Methanotrophs Linked with Geographical Origin.</title>
        <authorList>
            <person name="Erikstad H.-A."/>
            <person name="Smestad N.B."/>
            <person name="Ceballos R.M."/>
            <person name="Birkeland N.-K."/>
        </authorList>
    </citation>
    <scope>NUCLEOTIDE SEQUENCE [LARGE SCALE GENOMIC DNA]</scope>
    <source>
        <strain evidence="1 2">Phi</strain>
    </source>
</reference>
<evidence type="ECO:0000313" key="2">
    <source>
        <dbReference type="Proteomes" id="UP000297713"/>
    </source>
</evidence>